<dbReference type="STRING" id="154621.RV11_GL003207"/>
<keyword evidence="4" id="KW-1185">Reference proteome</keyword>
<dbReference type="Gene3D" id="1.10.260.40">
    <property type="entry name" value="lambda repressor-like DNA-binding domains"/>
    <property type="match status" value="1"/>
</dbReference>
<dbReference type="SMART" id="SM00530">
    <property type="entry name" value="HTH_XRE"/>
    <property type="match status" value="1"/>
</dbReference>
<feature type="domain" description="HTH cro/C1-type" evidence="2">
    <location>
        <begin position="13"/>
        <end position="67"/>
    </location>
</feature>
<dbReference type="InterPro" id="IPR001387">
    <property type="entry name" value="Cro/C1-type_HTH"/>
</dbReference>
<proteinExistence type="predicted"/>
<dbReference type="PROSITE" id="PS50943">
    <property type="entry name" value="HTH_CROC1"/>
    <property type="match status" value="1"/>
</dbReference>
<dbReference type="PATRIC" id="fig|1158610.3.peg.1945"/>
<name>R3TNA4_9ENTE</name>
<evidence type="ECO:0000256" key="1">
    <source>
        <dbReference type="ARBA" id="ARBA00023125"/>
    </source>
</evidence>
<dbReference type="Proteomes" id="UP000013785">
    <property type="component" value="Unassembled WGS sequence"/>
</dbReference>
<reference evidence="3 4" key="1">
    <citation type="submission" date="2013-02" db="EMBL/GenBank/DDBJ databases">
        <title>The Genome Sequence of Enterococcus phoeniculicola BAA-412.</title>
        <authorList>
            <consortium name="The Broad Institute Genome Sequencing Platform"/>
            <consortium name="The Broad Institute Genome Sequencing Center for Infectious Disease"/>
            <person name="Earl A.M."/>
            <person name="Gilmore M.S."/>
            <person name="Lebreton F."/>
            <person name="Walker B."/>
            <person name="Young S.K."/>
            <person name="Zeng Q."/>
            <person name="Gargeya S."/>
            <person name="Fitzgerald M."/>
            <person name="Haas B."/>
            <person name="Abouelleil A."/>
            <person name="Alvarado L."/>
            <person name="Arachchi H.M."/>
            <person name="Berlin A.M."/>
            <person name="Chapman S.B."/>
            <person name="Dewar J."/>
            <person name="Goldberg J."/>
            <person name="Griggs A."/>
            <person name="Gujja S."/>
            <person name="Hansen M."/>
            <person name="Howarth C."/>
            <person name="Imamovic A."/>
            <person name="Larimer J."/>
            <person name="McCowan C."/>
            <person name="Murphy C."/>
            <person name="Neiman D."/>
            <person name="Pearson M."/>
            <person name="Priest M."/>
            <person name="Roberts A."/>
            <person name="Saif S."/>
            <person name="Shea T."/>
            <person name="Sisk P."/>
            <person name="Sykes S."/>
            <person name="Wortman J."/>
            <person name="Nusbaum C."/>
            <person name="Birren B."/>
        </authorList>
    </citation>
    <scope>NUCLEOTIDE SEQUENCE [LARGE SCALE GENOMIC DNA]</scope>
    <source>
        <strain evidence="3 4">ATCC BAA-412</strain>
    </source>
</reference>
<dbReference type="AlphaFoldDB" id="R3TNA4"/>
<dbReference type="InterPro" id="IPR050807">
    <property type="entry name" value="TransReg_Diox_bact_type"/>
</dbReference>
<dbReference type="InterPro" id="IPR010982">
    <property type="entry name" value="Lambda_DNA-bd_dom_sf"/>
</dbReference>
<evidence type="ECO:0000313" key="3">
    <source>
        <dbReference type="EMBL" id="EOL42974.1"/>
    </source>
</evidence>
<sequence length="149" mass="17243">MGLEFNRHVGQKIKQRRKFLKVTQKELAEKVDSIAQTVSKIERGVFSPSFNSLIKICVALEMSPNDLIPEGHFHSIDDSFDIPQQLSTIDVLWQNANLCKNTSDLDGELYYLKQIINSLVKEEQDYYREFAIFLYHKQLLAHVDENLGL</sequence>
<gene>
    <name evidence="3" type="ORF">UC3_01951</name>
</gene>
<organism evidence="3 4">
    <name type="scientific">Enterococcus phoeniculicola ATCC BAA-412</name>
    <dbReference type="NCBI Taxonomy" id="1158610"/>
    <lineage>
        <taxon>Bacteria</taxon>
        <taxon>Bacillati</taxon>
        <taxon>Bacillota</taxon>
        <taxon>Bacilli</taxon>
        <taxon>Lactobacillales</taxon>
        <taxon>Enterococcaceae</taxon>
        <taxon>Enterococcus</taxon>
    </lineage>
</organism>
<dbReference type="PANTHER" id="PTHR46797">
    <property type="entry name" value="HTH-TYPE TRANSCRIPTIONAL REGULATOR"/>
    <property type="match status" value="1"/>
</dbReference>
<dbReference type="CDD" id="cd00093">
    <property type="entry name" value="HTH_XRE"/>
    <property type="match status" value="1"/>
</dbReference>
<dbReference type="GO" id="GO:0003677">
    <property type="term" value="F:DNA binding"/>
    <property type="evidence" value="ECO:0007669"/>
    <property type="project" value="UniProtKB-KW"/>
</dbReference>
<dbReference type="SUPFAM" id="SSF47413">
    <property type="entry name" value="lambda repressor-like DNA-binding domains"/>
    <property type="match status" value="1"/>
</dbReference>
<keyword evidence="1" id="KW-0238">DNA-binding</keyword>
<dbReference type="GO" id="GO:0005829">
    <property type="term" value="C:cytosol"/>
    <property type="evidence" value="ECO:0007669"/>
    <property type="project" value="TreeGrafter"/>
</dbReference>
<evidence type="ECO:0000313" key="4">
    <source>
        <dbReference type="Proteomes" id="UP000013785"/>
    </source>
</evidence>
<evidence type="ECO:0000259" key="2">
    <source>
        <dbReference type="PROSITE" id="PS50943"/>
    </source>
</evidence>
<accession>R3TNA4</accession>
<dbReference type="HOGENOM" id="CLU_1554122_0_0_9"/>
<dbReference type="GO" id="GO:0003700">
    <property type="term" value="F:DNA-binding transcription factor activity"/>
    <property type="evidence" value="ECO:0007669"/>
    <property type="project" value="TreeGrafter"/>
</dbReference>
<dbReference type="OrthoDB" id="2081653at2"/>
<dbReference type="EMBL" id="AJAT01000016">
    <property type="protein sequence ID" value="EOL42974.1"/>
    <property type="molecule type" value="Genomic_DNA"/>
</dbReference>
<dbReference type="Pfam" id="PF01381">
    <property type="entry name" value="HTH_3"/>
    <property type="match status" value="1"/>
</dbReference>
<protein>
    <recommendedName>
        <fullName evidence="2">HTH cro/C1-type domain-containing protein</fullName>
    </recommendedName>
</protein>
<dbReference type="RefSeq" id="WP_010768613.1">
    <property type="nucleotide sequence ID" value="NZ_ASWE01000002.1"/>
</dbReference>
<comment type="caution">
    <text evidence="3">The sequence shown here is derived from an EMBL/GenBank/DDBJ whole genome shotgun (WGS) entry which is preliminary data.</text>
</comment>
<dbReference type="PANTHER" id="PTHR46797:SF1">
    <property type="entry name" value="METHYLPHOSPHONATE SYNTHASE"/>
    <property type="match status" value="1"/>
</dbReference>